<dbReference type="Gene3D" id="1.25.40.10">
    <property type="entry name" value="Tetratricopeptide repeat domain"/>
    <property type="match status" value="1"/>
</dbReference>
<evidence type="ECO:0000313" key="2">
    <source>
        <dbReference type="Proteomes" id="UP000266841"/>
    </source>
</evidence>
<dbReference type="AlphaFoldDB" id="K0T4P3"/>
<dbReference type="EMBL" id="AGNL01006369">
    <property type="protein sequence ID" value="EJK72104.1"/>
    <property type="molecule type" value="Genomic_DNA"/>
</dbReference>
<dbReference type="InterPro" id="IPR006597">
    <property type="entry name" value="Sel1-like"/>
</dbReference>
<gene>
    <name evidence="1" type="ORF">THAOC_06401</name>
</gene>
<dbReference type="InterPro" id="IPR052748">
    <property type="entry name" value="ISR_Activator"/>
</dbReference>
<reference evidence="1 2" key="1">
    <citation type="journal article" date="2012" name="Genome Biol.">
        <title>Genome and low-iron response of an oceanic diatom adapted to chronic iron limitation.</title>
        <authorList>
            <person name="Lommer M."/>
            <person name="Specht M."/>
            <person name="Roy A.S."/>
            <person name="Kraemer L."/>
            <person name="Andreson R."/>
            <person name="Gutowska M.A."/>
            <person name="Wolf J."/>
            <person name="Bergner S.V."/>
            <person name="Schilhabel M.B."/>
            <person name="Klostermeier U.C."/>
            <person name="Beiko R.G."/>
            <person name="Rosenstiel P."/>
            <person name="Hippler M."/>
            <person name="Laroche J."/>
        </authorList>
    </citation>
    <scope>NUCLEOTIDE SEQUENCE [LARGE SCALE GENOMIC DNA]</scope>
    <source>
        <strain evidence="1 2">CCMP1005</strain>
    </source>
</reference>
<proteinExistence type="predicted"/>
<dbReference type="Proteomes" id="UP000266841">
    <property type="component" value="Unassembled WGS sequence"/>
</dbReference>
<dbReference type="SUPFAM" id="SSF81901">
    <property type="entry name" value="HCP-like"/>
    <property type="match status" value="1"/>
</dbReference>
<dbReference type="Pfam" id="PF08238">
    <property type="entry name" value="Sel1"/>
    <property type="match status" value="3"/>
</dbReference>
<comment type="caution">
    <text evidence="1">The sequence shown here is derived from an EMBL/GenBank/DDBJ whole genome shotgun (WGS) entry which is preliminary data.</text>
</comment>
<dbReference type="OrthoDB" id="442451at2759"/>
<keyword evidence="2" id="KW-1185">Reference proteome</keyword>
<dbReference type="SMART" id="SM00671">
    <property type="entry name" value="SEL1"/>
    <property type="match status" value="2"/>
</dbReference>
<sequence>MRGGLGLEKNVSRAVKLWTEAANLGSANAYYHLGLCYMNGDGIAQDIAKGVSSYEKAAMLGHSMSRHNLGCYECGGSYDRAVRHLLISAKMGHAVSLEVIKVLVTRGYAAKSQYEEALNGYQDAMEEMKSPDRKEADPLP</sequence>
<dbReference type="PANTHER" id="PTHR45011:SF1">
    <property type="entry name" value="DAP3-BINDING CELL DEATH ENHANCER 1"/>
    <property type="match status" value="1"/>
</dbReference>
<protein>
    <submittedName>
        <fullName evidence="1">Uncharacterized protein</fullName>
    </submittedName>
</protein>
<evidence type="ECO:0000313" key="1">
    <source>
        <dbReference type="EMBL" id="EJK72104.1"/>
    </source>
</evidence>
<organism evidence="1 2">
    <name type="scientific">Thalassiosira oceanica</name>
    <name type="common">Marine diatom</name>
    <dbReference type="NCBI Taxonomy" id="159749"/>
    <lineage>
        <taxon>Eukaryota</taxon>
        <taxon>Sar</taxon>
        <taxon>Stramenopiles</taxon>
        <taxon>Ochrophyta</taxon>
        <taxon>Bacillariophyta</taxon>
        <taxon>Coscinodiscophyceae</taxon>
        <taxon>Thalassiosirophycidae</taxon>
        <taxon>Thalassiosirales</taxon>
        <taxon>Thalassiosiraceae</taxon>
        <taxon>Thalassiosira</taxon>
    </lineage>
</organism>
<accession>K0T4P3</accession>
<name>K0T4P3_THAOC</name>
<dbReference type="PANTHER" id="PTHR45011">
    <property type="entry name" value="DAP3-BINDING CELL DEATH ENHANCER 1"/>
    <property type="match status" value="1"/>
</dbReference>
<dbReference type="InterPro" id="IPR011990">
    <property type="entry name" value="TPR-like_helical_dom_sf"/>
</dbReference>